<dbReference type="Proteomes" id="UP000176424">
    <property type="component" value="Unassembled WGS sequence"/>
</dbReference>
<reference evidence="2 3" key="1">
    <citation type="journal article" date="2016" name="Nat. Commun.">
        <title>Thousands of microbial genomes shed light on interconnected biogeochemical processes in an aquifer system.</title>
        <authorList>
            <person name="Anantharaman K."/>
            <person name="Brown C.T."/>
            <person name="Hug L.A."/>
            <person name="Sharon I."/>
            <person name="Castelle C.J."/>
            <person name="Probst A.J."/>
            <person name="Thomas B.C."/>
            <person name="Singh A."/>
            <person name="Wilkins M.J."/>
            <person name="Karaoz U."/>
            <person name="Brodie E.L."/>
            <person name="Williams K.H."/>
            <person name="Hubbard S.S."/>
            <person name="Banfield J.F."/>
        </authorList>
    </citation>
    <scope>NUCLEOTIDE SEQUENCE [LARGE SCALE GENOMIC DNA]</scope>
</reference>
<proteinExistence type="predicted"/>
<dbReference type="STRING" id="1797263.A2397_04495"/>
<comment type="caution">
    <text evidence="2">The sequence shown here is derived from an EMBL/GenBank/DDBJ whole genome shotgun (WGS) entry which is preliminary data.</text>
</comment>
<dbReference type="Pfam" id="PF13196">
    <property type="entry name" value="DUF4012"/>
    <property type="match status" value="1"/>
</dbReference>
<dbReference type="EMBL" id="MEXR01000021">
    <property type="protein sequence ID" value="OGD09832.1"/>
    <property type="molecule type" value="Genomic_DNA"/>
</dbReference>
<dbReference type="InterPro" id="IPR025101">
    <property type="entry name" value="DUF4012"/>
</dbReference>
<keyword evidence="1" id="KW-1133">Transmembrane helix</keyword>
<organism evidence="2 3">
    <name type="scientific">Candidatus Amesbacteria bacterium RIFOXYB1_FULL_44_23</name>
    <dbReference type="NCBI Taxonomy" id="1797263"/>
    <lineage>
        <taxon>Bacteria</taxon>
        <taxon>Candidatus Amesiibacteriota</taxon>
    </lineage>
</organism>
<gene>
    <name evidence="2" type="ORF">A2397_04495</name>
</gene>
<dbReference type="AlphaFoldDB" id="A0A1F4ZTW2"/>
<keyword evidence="1" id="KW-0472">Membrane</keyword>
<sequence length="615" mass="68027">MKNSNLPKASPLVRQLDGLPIQETPFTSQTQPVKPMLKNKKNLSKLFIILGVFLALLVGIGIFGLVAVYNPAKTLLASVRQMETIGTETLPFVKSQDLEGIKNQLVKVRTQTDVIEKNLKVFAWSQSLPVAKDYYQDGVSAIAAGKEVISAAEISIEAIAPYADIIGLKGLSGTGDGSKTAQDRINFILNTLEKISPQLEQIGKHVETARQHVDRIDPARYPESYSGQPVRARIQEAISYLDQFSVLTNDARPFLESMPFMLGIDSPRKYLVIFQNDAELRPTGGFMTAFAIVQVNKGKITILQSDDIYALDDKFKKKITAPAPILKYLPKVPYWNLRDQNLSPDLKVSMETFYPNYLSTGSTKVDGIITIDTQVMVDLLKITGKIGVPGYGNFSADIDPVCNCPQAFYALELYADVEGPVVWDSVSGRIIAAPSNYGQRKSFIGPMSYSILSNIMAQPRSKMGEMFKTAINLISEKHLQFYFLDPEIQTAVESFNLAGRVREYAGDYLFVVDTNFAGAKTNTWVTYSADLKIDVGSDATATNTLTLTYKNPQPYFVDKATNLRLNGVFRDWLRVYLPQGSELIEAKGFETGLTTGTDLGKTVIEGFFTLTPENN</sequence>
<feature type="non-terminal residue" evidence="2">
    <location>
        <position position="615"/>
    </location>
</feature>
<feature type="transmembrane region" description="Helical" evidence="1">
    <location>
        <begin position="46"/>
        <end position="69"/>
    </location>
</feature>
<keyword evidence="1" id="KW-0812">Transmembrane</keyword>
<protein>
    <recommendedName>
        <fullName evidence="4">DUF4012 domain-containing protein</fullName>
    </recommendedName>
</protein>
<evidence type="ECO:0000256" key="1">
    <source>
        <dbReference type="SAM" id="Phobius"/>
    </source>
</evidence>
<evidence type="ECO:0000313" key="3">
    <source>
        <dbReference type="Proteomes" id="UP000176424"/>
    </source>
</evidence>
<name>A0A1F4ZTW2_9BACT</name>
<accession>A0A1F4ZTW2</accession>
<evidence type="ECO:0000313" key="2">
    <source>
        <dbReference type="EMBL" id="OGD09832.1"/>
    </source>
</evidence>
<evidence type="ECO:0008006" key="4">
    <source>
        <dbReference type="Google" id="ProtNLM"/>
    </source>
</evidence>